<feature type="region of interest" description="Disordered" evidence="1">
    <location>
        <begin position="131"/>
        <end position="256"/>
    </location>
</feature>
<name>A0A4R3JYP3_9FIRM</name>
<accession>A0A4R3JYP3</accession>
<organism evidence="3 4">
    <name type="scientific">Muricomes intestini</name>
    <dbReference type="NCBI Taxonomy" id="1796634"/>
    <lineage>
        <taxon>Bacteria</taxon>
        <taxon>Bacillati</taxon>
        <taxon>Bacillota</taxon>
        <taxon>Clostridia</taxon>
        <taxon>Lachnospirales</taxon>
        <taxon>Lachnospiraceae</taxon>
        <taxon>Muricomes</taxon>
    </lineage>
</organism>
<proteinExistence type="predicted"/>
<gene>
    <name evidence="3" type="ORF">EDD59_1513</name>
</gene>
<reference evidence="3 4" key="1">
    <citation type="submission" date="2019-03" db="EMBL/GenBank/DDBJ databases">
        <title>Genomic Encyclopedia of Type Strains, Phase IV (KMG-IV): sequencing the most valuable type-strain genomes for metagenomic binning, comparative biology and taxonomic classification.</title>
        <authorList>
            <person name="Goeker M."/>
        </authorList>
    </citation>
    <scope>NUCLEOTIDE SEQUENCE [LARGE SCALE GENOMIC DNA]</scope>
    <source>
        <strain evidence="3 4">DSM 29489</strain>
    </source>
</reference>
<evidence type="ECO:0008006" key="5">
    <source>
        <dbReference type="Google" id="ProtNLM"/>
    </source>
</evidence>
<evidence type="ECO:0000313" key="4">
    <source>
        <dbReference type="Proteomes" id="UP000295726"/>
    </source>
</evidence>
<keyword evidence="4" id="KW-1185">Reference proteome</keyword>
<dbReference type="RefSeq" id="WP_132384194.1">
    <property type="nucleotide sequence ID" value="NZ_DAIQXH010000057.1"/>
</dbReference>
<sequence length="256" mass="25851">MKNKITGIILGLTIGSFALTGCAGSSSTAGSTQELYGQVTEVSDDSITIETGTLKDSGGQQPGQQDTADNTAQADGQQSDANDTSDADTAEDVGDQPAGEAPSMLELDGNTKEIAINDDTVLTRQGMEQALGGNKQDGQEPPAQQDGTTEQSGNESSASQSDGTDSTAEEPAKNGQAPEMPAGDNGGQQEEEITLDDISEGDTVLVTLNSDGTVAEVTVLSQGMGGGRQPGNAPDNGDAAESSTKDSSTAAATDEE</sequence>
<dbReference type="EMBL" id="SLZZ01000051">
    <property type="protein sequence ID" value="TCS72584.1"/>
    <property type="molecule type" value="Genomic_DNA"/>
</dbReference>
<evidence type="ECO:0000256" key="1">
    <source>
        <dbReference type="SAM" id="MobiDB-lite"/>
    </source>
</evidence>
<feature type="signal peptide" evidence="2">
    <location>
        <begin position="1"/>
        <end position="23"/>
    </location>
</feature>
<evidence type="ECO:0000313" key="3">
    <source>
        <dbReference type="EMBL" id="TCS72584.1"/>
    </source>
</evidence>
<dbReference type="PROSITE" id="PS51257">
    <property type="entry name" value="PROKAR_LIPOPROTEIN"/>
    <property type="match status" value="1"/>
</dbReference>
<comment type="caution">
    <text evidence="3">The sequence shown here is derived from an EMBL/GenBank/DDBJ whole genome shotgun (WGS) entry which is preliminary data.</text>
</comment>
<dbReference type="Proteomes" id="UP000295726">
    <property type="component" value="Unassembled WGS sequence"/>
</dbReference>
<protein>
    <recommendedName>
        <fullName evidence="5">DUF5666 domain-containing protein</fullName>
    </recommendedName>
</protein>
<feature type="compositionally biased region" description="Acidic residues" evidence="1">
    <location>
        <begin position="189"/>
        <end position="200"/>
    </location>
</feature>
<feature type="region of interest" description="Disordered" evidence="1">
    <location>
        <begin position="50"/>
        <end position="111"/>
    </location>
</feature>
<dbReference type="AlphaFoldDB" id="A0A4R3JYP3"/>
<feature type="compositionally biased region" description="Low complexity" evidence="1">
    <location>
        <begin position="239"/>
        <end position="256"/>
    </location>
</feature>
<keyword evidence="2" id="KW-0732">Signal</keyword>
<feature type="compositionally biased region" description="Polar residues" evidence="1">
    <location>
        <begin position="145"/>
        <end position="166"/>
    </location>
</feature>
<feature type="chain" id="PRO_5039322092" description="DUF5666 domain-containing protein" evidence="2">
    <location>
        <begin position="24"/>
        <end position="256"/>
    </location>
</feature>
<feature type="compositionally biased region" description="Polar residues" evidence="1">
    <location>
        <begin position="58"/>
        <end position="78"/>
    </location>
</feature>
<evidence type="ECO:0000256" key="2">
    <source>
        <dbReference type="SAM" id="SignalP"/>
    </source>
</evidence>
<feature type="compositionally biased region" description="Acidic residues" evidence="1">
    <location>
        <begin position="83"/>
        <end position="94"/>
    </location>
</feature>